<dbReference type="PROSITE" id="PS50294">
    <property type="entry name" value="WD_REPEATS_REGION"/>
    <property type="match status" value="1"/>
</dbReference>
<keyword evidence="1 7" id="KW-0853">WD repeat</keyword>
<evidence type="ECO:0000313" key="8">
    <source>
        <dbReference type="EMBL" id="RKK95338.1"/>
    </source>
</evidence>
<dbReference type="VEuPathDB" id="FungiDB:FOIG_16513"/>
<dbReference type="Proteomes" id="UP000285860">
    <property type="component" value="Unassembled WGS sequence"/>
</dbReference>
<organism evidence="8 9">
    <name type="scientific">Fusarium oxysporum</name>
    <name type="common">Fusarium vascular wilt</name>
    <dbReference type="NCBI Taxonomy" id="5507"/>
    <lineage>
        <taxon>Eukaryota</taxon>
        <taxon>Fungi</taxon>
        <taxon>Dikarya</taxon>
        <taxon>Ascomycota</taxon>
        <taxon>Pezizomycotina</taxon>
        <taxon>Sordariomycetes</taxon>
        <taxon>Hypocreomycetidae</taxon>
        <taxon>Hypocreales</taxon>
        <taxon>Nectriaceae</taxon>
        <taxon>Fusarium</taxon>
        <taxon>Fusarium oxysporum species complex</taxon>
    </lineage>
</organism>
<dbReference type="EMBL" id="MRCY01000135">
    <property type="protein sequence ID" value="RKK95338.1"/>
    <property type="molecule type" value="Genomic_DNA"/>
</dbReference>
<dbReference type="InterPro" id="IPR036322">
    <property type="entry name" value="WD40_repeat_dom_sf"/>
</dbReference>
<dbReference type="SUPFAM" id="SSF50978">
    <property type="entry name" value="WD40 repeat-like"/>
    <property type="match status" value="1"/>
</dbReference>
<dbReference type="InterPro" id="IPR015943">
    <property type="entry name" value="WD40/YVTN_repeat-like_dom_sf"/>
</dbReference>
<comment type="function">
    <text evidence="6">Involved in mitochondrial fission. Acts as an adapter protein required to form mitochondrial fission complexes. Formation of these complexes is required to promote constriction and fission of the mitochondrial compartment at a late step in mitochondrial division.</text>
</comment>
<evidence type="ECO:0000256" key="2">
    <source>
        <dbReference type="ARBA" id="ARBA00022737"/>
    </source>
</evidence>
<dbReference type="VEuPathDB" id="FungiDB:FOXG_06717"/>
<dbReference type="SMART" id="SM00320">
    <property type="entry name" value="WD40"/>
    <property type="match status" value="1"/>
</dbReference>
<keyword evidence="2" id="KW-0677">Repeat</keyword>
<protein>
    <recommendedName>
        <fullName evidence="5">Mitochondrial division protein 1</fullName>
    </recommendedName>
</protein>
<dbReference type="Pfam" id="PF00400">
    <property type="entry name" value="WD40"/>
    <property type="match status" value="1"/>
</dbReference>
<gene>
    <name evidence="8" type="ORF">BFJ68_g14836</name>
</gene>
<sequence length="163" mass="17598">MLKPSVESDWNACLQTLQGHNGWVNSVAFSADGQRLVSGSDDRTVKIWDAVTGVCGQTLRVGRLITHLFFDPKTNSLLSTDIGLLNLDLPALSPAIDNGSTDATLQSVRHSSWGISTDSVWIVKDGKGMLWLPPEYRVMKSAVVGSTVAIGCHSGRVLLMKFS</sequence>
<dbReference type="Gene3D" id="2.130.10.10">
    <property type="entry name" value="YVTN repeat-like/Quinoprotein amine dehydrogenase"/>
    <property type="match status" value="1"/>
</dbReference>
<proteinExistence type="inferred from homology"/>
<keyword evidence="3" id="KW-0175">Coiled coil</keyword>
<dbReference type="GO" id="GO:1990234">
    <property type="term" value="C:transferase complex"/>
    <property type="evidence" value="ECO:0007669"/>
    <property type="project" value="UniProtKB-ARBA"/>
</dbReference>
<dbReference type="PROSITE" id="PS50082">
    <property type="entry name" value="WD_REPEATS_2"/>
    <property type="match status" value="1"/>
</dbReference>
<dbReference type="VEuPathDB" id="FungiDB:FOMG_19996"/>
<comment type="similarity">
    <text evidence="4">Belongs to the WD repeat MDV1/CAF4 family.</text>
</comment>
<evidence type="ECO:0000313" key="9">
    <source>
        <dbReference type="Proteomes" id="UP000285860"/>
    </source>
</evidence>
<accession>A0A420PS01</accession>
<dbReference type="InterPro" id="IPR001680">
    <property type="entry name" value="WD40_rpt"/>
</dbReference>
<evidence type="ECO:0000256" key="4">
    <source>
        <dbReference type="ARBA" id="ARBA00038415"/>
    </source>
</evidence>
<reference evidence="8 9" key="1">
    <citation type="journal article" date="2018" name="Sci. Rep.">
        <title>Characterisation of pathogen-specific regions and novel effector candidates in Fusarium oxysporum f. sp. cepae.</title>
        <authorList>
            <person name="Armitage A.D."/>
            <person name="Taylor A."/>
            <person name="Sobczyk M.K."/>
            <person name="Baxter L."/>
            <person name="Greenfield B.P."/>
            <person name="Bates H.J."/>
            <person name="Wilson F."/>
            <person name="Jackson A.C."/>
            <person name="Ott S."/>
            <person name="Harrison R.J."/>
            <person name="Clarkson J.P."/>
        </authorList>
    </citation>
    <scope>NUCLEOTIDE SEQUENCE [LARGE SCALE GENOMIC DNA]</scope>
    <source>
        <strain evidence="8 9">Fo_A28</strain>
    </source>
</reference>
<name>A0A420PS01_FUSOX</name>
<feature type="repeat" description="WD" evidence="7">
    <location>
        <begin position="17"/>
        <end position="49"/>
    </location>
</feature>
<dbReference type="AlphaFoldDB" id="A0A420PS01"/>
<evidence type="ECO:0000256" key="1">
    <source>
        <dbReference type="ARBA" id="ARBA00022574"/>
    </source>
</evidence>
<evidence type="ECO:0000256" key="6">
    <source>
        <dbReference type="ARBA" id="ARBA00043913"/>
    </source>
</evidence>
<evidence type="ECO:0000256" key="7">
    <source>
        <dbReference type="PROSITE-ProRule" id="PRU00221"/>
    </source>
</evidence>
<comment type="caution">
    <text evidence="8">The sequence shown here is derived from an EMBL/GenBank/DDBJ whole genome shotgun (WGS) entry which is preliminary data.</text>
</comment>
<evidence type="ECO:0000256" key="3">
    <source>
        <dbReference type="ARBA" id="ARBA00023054"/>
    </source>
</evidence>
<dbReference type="PANTHER" id="PTHR22847:SF637">
    <property type="entry name" value="WD REPEAT DOMAIN 5B"/>
    <property type="match status" value="1"/>
</dbReference>
<dbReference type="PANTHER" id="PTHR22847">
    <property type="entry name" value="WD40 REPEAT PROTEIN"/>
    <property type="match status" value="1"/>
</dbReference>
<evidence type="ECO:0000256" key="5">
    <source>
        <dbReference type="ARBA" id="ARBA00039789"/>
    </source>
</evidence>